<keyword evidence="2" id="KW-0808">Transferase</keyword>
<dbReference type="SUPFAM" id="SSF75005">
    <property type="entry name" value="Arabinanase/levansucrase/invertase"/>
    <property type="match status" value="1"/>
</dbReference>
<dbReference type="Proteomes" id="UP001596043">
    <property type="component" value="Unassembled WGS sequence"/>
</dbReference>
<evidence type="ECO:0000313" key="4">
    <source>
        <dbReference type="EMBL" id="MFC4632992.1"/>
    </source>
</evidence>
<protein>
    <submittedName>
        <fullName evidence="4">Pesticidal protein Cry7Aa</fullName>
    </submittedName>
</protein>
<reference evidence="5" key="1">
    <citation type="journal article" date="2019" name="Int. J. Syst. Evol. Microbiol.">
        <title>The Global Catalogue of Microorganisms (GCM) 10K type strain sequencing project: providing services to taxonomists for standard genome sequencing and annotation.</title>
        <authorList>
            <consortium name="The Broad Institute Genomics Platform"/>
            <consortium name="The Broad Institute Genome Sequencing Center for Infectious Disease"/>
            <person name="Wu L."/>
            <person name="Ma J."/>
        </authorList>
    </citation>
    <scope>NUCLEOTIDE SEQUENCE [LARGE SCALE GENOMIC DNA]</scope>
    <source>
        <strain evidence="5">YJ-61-S</strain>
    </source>
</reference>
<comment type="similarity">
    <text evidence="3">Belongs to the glycosyl hydrolase 130 family.</text>
</comment>
<dbReference type="InterPro" id="IPR023296">
    <property type="entry name" value="Glyco_hydro_beta-prop_sf"/>
</dbReference>
<gene>
    <name evidence="4" type="ORF">ACFO3O_03690</name>
</gene>
<dbReference type="PANTHER" id="PTHR34106:SF5">
    <property type="entry name" value="GLYCOSIDASE"/>
    <property type="match status" value="1"/>
</dbReference>
<evidence type="ECO:0000256" key="1">
    <source>
        <dbReference type="ARBA" id="ARBA00022676"/>
    </source>
</evidence>
<accession>A0ABV9HS69</accession>
<dbReference type="PIRSF" id="PIRSF016202">
    <property type="entry name" value="PH1107"/>
    <property type="match status" value="1"/>
</dbReference>
<name>A0ABV9HS69_9FLAO</name>
<proteinExistence type="inferred from homology"/>
<dbReference type="InterPro" id="IPR007184">
    <property type="entry name" value="Mannoside_phosphorylase"/>
</dbReference>
<keyword evidence="1" id="KW-0328">Glycosyltransferase</keyword>
<dbReference type="EMBL" id="JBHSFV010000001">
    <property type="protein sequence ID" value="MFC4632992.1"/>
    <property type="molecule type" value="Genomic_DNA"/>
</dbReference>
<comment type="caution">
    <text evidence="4">The sequence shown here is derived from an EMBL/GenBank/DDBJ whole genome shotgun (WGS) entry which is preliminary data.</text>
</comment>
<dbReference type="RefSeq" id="WP_379977151.1">
    <property type="nucleotide sequence ID" value="NZ_JBHSFV010000001.1"/>
</dbReference>
<dbReference type="PANTHER" id="PTHR34106">
    <property type="entry name" value="GLYCOSIDASE"/>
    <property type="match status" value="1"/>
</dbReference>
<dbReference type="Gene3D" id="2.115.10.20">
    <property type="entry name" value="Glycosyl hydrolase domain, family 43"/>
    <property type="match status" value="1"/>
</dbReference>
<evidence type="ECO:0000313" key="5">
    <source>
        <dbReference type="Proteomes" id="UP001596043"/>
    </source>
</evidence>
<dbReference type="CDD" id="cd18614">
    <property type="entry name" value="GH130"/>
    <property type="match status" value="1"/>
</dbReference>
<dbReference type="Pfam" id="PF04041">
    <property type="entry name" value="Glyco_hydro_130"/>
    <property type="match status" value="1"/>
</dbReference>
<sequence>MELVTKHGVLLEKIDNSFENLGVFNPAIMQEGKTVHLFYRAVRNGNFSTLGYCKLDGPLKIIERKSEPVFFPQTPEEFQGVEDPRMTKIEDCYYLSYSAYDGINVFGAYATSKDLVKFERKGIITPKFTFEQYSKLIKKNFEKINLMHLAFYNLFIRYRLAEIMKDRIYVWDKNLVFFPKRIHGKLAFLHRLYPSIQIVFFNDPSELTSEFWEEYISDLQRHIVLIPKCKHENGHIGAGCPPVETKDGWLVIYHSAQLTTEGFIYHASAALLDLKNPKKLIARLKYPLFSPTEDYEKEGYVNNVVFPTGTALFDEELYIYYGAADSRVAVASVNINLLLNELKNQ</sequence>
<evidence type="ECO:0000256" key="2">
    <source>
        <dbReference type="ARBA" id="ARBA00022679"/>
    </source>
</evidence>
<organism evidence="4 5">
    <name type="scientific">Dokdonia ponticola</name>
    <dbReference type="NCBI Taxonomy" id="2041041"/>
    <lineage>
        <taxon>Bacteria</taxon>
        <taxon>Pseudomonadati</taxon>
        <taxon>Bacteroidota</taxon>
        <taxon>Flavobacteriia</taxon>
        <taxon>Flavobacteriales</taxon>
        <taxon>Flavobacteriaceae</taxon>
        <taxon>Dokdonia</taxon>
    </lineage>
</organism>
<keyword evidence="5" id="KW-1185">Reference proteome</keyword>
<evidence type="ECO:0000256" key="3">
    <source>
        <dbReference type="ARBA" id="ARBA00024356"/>
    </source>
</evidence>